<evidence type="ECO:0000313" key="3">
    <source>
        <dbReference type="EMBL" id="TNJ60837.1"/>
    </source>
</evidence>
<protein>
    <submittedName>
        <fullName evidence="3">Right-handed parallel beta-helix repeat-containing protein</fullName>
    </submittedName>
</protein>
<dbReference type="InterPro" id="IPR024535">
    <property type="entry name" value="RHGA/B-epi-like_pectate_lyase"/>
</dbReference>
<accession>A0A5C4SZU2</accession>
<gene>
    <name evidence="3" type="ORF">FE784_35475</name>
</gene>
<evidence type="ECO:0000313" key="4">
    <source>
        <dbReference type="Proteomes" id="UP000307943"/>
    </source>
</evidence>
<keyword evidence="4" id="KW-1185">Reference proteome</keyword>
<evidence type="ECO:0000256" key="1">
    <source>
        <dbReference type="SAM" id="MobiDB-lite"/>
    </source>
</evidence>
<dbReference type="InterPro" id="IPR012334">
    <property type="entry name" value="Pectin_lyas_fold"/>
</dbReference>
<dbReference type="SMART" id="SM00710">
    <property type="entry name" value="PbH1"/>
    <property type="match status" value="7"/>
</dbReference>
<dbReference type="Proteomes" id="UP000307943">
    <property type="component" value="Unassembled WGS sequence"/>
</dbReference>
<name>A0A5C4SZU2_9BACL</name>
<proteinExistence type="predicted"/>
<dbReference type="RefSeq" id="WP_139606976.1">
    <property type="nucleotide sequence ID" value="NZ_VDCQ01000080.1"/>
</dbReference>
<organism evidence="3 4">
    <name type="scientific">Paenibacillus hemerocallicola</name>
    <dbReference type="NCBI Taxonomy" id="1172614"/>
    <lineage>
        <taxon>Bacteria</taxon>
        <taxon>Bacillati</taxon>
        <taxon>Bacillota</taxon>
        <taxon>Bacilli</taxon>
        <taxon>Bacillales</taxon>
        <taxon>Paenibacillaceae</taxon>
        <taxon>Paenibacillus</taxon>
    </lineage>
</organism>
<dbReference type="EMBL" id="VDCQ01000080">
    <property type="protein sequence ID" value="TNJ60837.1"/>
    <property type="molecule type" value="Genomic_DNA"/>
</dbReference>
<dbReference type="InterPro" id="IPR011050">
    <property type="entry name" value="Pectin_lyase_fold/virulence"/>
</dbReference>
<dbReference type="SUPFAM" id="SSF51126">
    <property type="entry name" value="Pectin lyase-like"/>
    <property type="match status" value="1"/>
</dbReference>
<evidence type="ECO:0000259" key="2">
    <source>
        <dbReference type="Pfam" id="PF12708"/>
    </source>
</evidence>
<feature type="domain" description="Rhamnogalacturonase A/B/Epimerase-like pectate lyase" evidence="2">
    <location>
        <begin position="141"/>
        <end position="395"/>
    </location>
</feature>
<sequence>MSNNHMVGREDGQTELLPQHEYSPGRRKLLASLGIAGAAWAAGSLINGQAKYVNGQGLSVTESVYGEDKGCCEVTTIAGLRATTAPDASIMYFVKDLGQEGLFYYDPTDGSAADNTGTVLVSGTGARFKRIYGESLMAAWFGAKGDGTTDDTAAIAAAISAASGKPVVFRSGSAYRITSTINVNQDAMLVANGCEPFKILPSSGFVAFSFYGSTVATTTLAATTQMNKEKITVTSSAGFAPGQIVMMQSSKLWYYDNRGTLCKGETHMVTHISGNDLVLRTQTWDSYDIAQETVTVTGYEPITVRIDNMTVEYPANTNTGGIYLNTTYRSHFNHVSVHNASVVGISTSRCYDALFTHCYVEGSNAVGLGYGIQDQQSFGTVIRESTFYNNRRGVDFSGVIPTRGGSVERCIVSGGGKASDGTDNFLQASGFGTHGPAEHIVFDGNFITHVTSGIFTRGGGITIRNNTFVGRMQQVILISFGTDVRILNNTYDSGFTSKAAVGGSPGIYNYHPAYFVNIHYLTATNGCIEIIGNVATMVRVAFARVDASINHLVIMNNSCVWITNIPTNPVYFLDSGRNVTLSKASVIDNREELKNGQYTFAKGSIGFDLGKLDADRFPIRDADRLVAWSGTASLTNAQVNLIMAKVGQTVRLTGKVSFDVTGSGDAKVKLTGLPQPVNERIFAAYVDRDLNQGITGMLSTTTDLLISRDMAAYDSSFPVGIGYEIPIQFEYLTT</sequence>
<dbReference type="InterPro" id="IPR006626">
    <property type="entry name" value="PbH1"/>
</dbReference>
<dbReference type="Pfam" id="PF12708">
    <property type="entry name" value="Pect-lyase_RHGA_epim"/>
    <property type="match status" value="1"/>
</dbReference>
<dbReference type="AlphaFoldDB" id="A0A5C4SZU2"/>
<reference evidence="3 4" key="1">
    <citation type="submission" date="2019-05" db="EMBL/GenBank/DDBJ databases">
        <title>We sequenced the genome of Paenibacillus hemerocallicola KCTC 33185 for further insight into its adaptation and study the phylogeny of Paenibacillus.</title>
        <authorList>
            <person name="Narsing Rao M.P."/>
        </authorList>
    </citation>
    <scope>NUCLEOTIDE SEQUENCE [LARGE SCALE GENOMIC DNA]</scope>
    <source>
        <strain evidence="3 4">KCTC 33185</strain>
    </source>
</reference>
<dbReference type="Gene3D" id="2.160.20.10">
    <property type="entry name" value="Single-stranded right-handed beta-helix, Pectin lyase-like"/>
    <property type="match status" value="1"/>
</dbReference>
<feature type="region of interest" description="Disordered" evidence="1">
    <location>
        <begin position="1"/>
        <end position="20"/>
    </location>
</feature>
<comment type="caution">
    <text evidence="3">The sequence shown here is derived from an EMBL/GenBank/DDBJ whole genome shotgun (WGS) entry which is preliminary data.</text>
</comment>
<dbReference type="OrthoDB" id="2784402at2"/>